<dbReference type="InterPro" id="IPR020846">
    <property type="entry name" value="MFS_dom"/>
</dbReference>
<evidence type="ECO:0000256" key="6">
    <source>
        <dbReference type="ARBA" id="ARBA00023136"/>
    </source>
</evidence>
<feature type="transmembrane region" description="Helical" evidence="8">
    <location>
        <begin position="313"/>
        <end position="331"/>
    </location>
</feature>
<dbReference type="InterPro" id="IPR036259">
    <property type="entry name" value="MFS_trans_sf"/>
</dbReference>
<evidence type="ECO:0000256" key="2">
    <source>
        <dbReference type="ARBA" id="ARBA00022448"/>
    </source>
</evidence>
<evidence type="ECO:0000313" key="10">
    <source>
        <dbReference type="EMBL" id="ESP87382.1"/>
    </source>
</evidence>
<feature type="transmembrane region" description="Helical" evidence="8">
    <location>
        <begin position="129"/>
        <end position="153"/>
    </location>
</feature>
<dbReference type="InterPro" id="IPR050171">
    <property type="entry name" value="MFS_Transporters"/>
</dbReference>
<dbReference type="SUPFAM" id="SSF103473">
    <property type="entry name" value="MFS general substrate transporter"/>
    <property type="match status" value="1"/>
</dbReference>
<dbReference type="PROSITE" id="PS50850">
    <property type="entry name" value="MFS"/>
    <property type="match status" value="1"/>
</dbReference>
<evidence type="ECO:0000256" key="8">
    <source>
        <dbReference type="SAM" id="Phobius"/>
    </source>
</evidence>
<name>V4IW38_9EURY</name>
<keyword evidence="5 8" id="KW-1133">Transmembrane helix</keyword>
<dbReference type="Pfam" id="PF00083">
    <property type="entry name" value="Sugar_tr"/>
    <property type="match status" value="1"/>
</dbReference>
<feature type="region of interest" description="Disordered" evidence="7">
    <location>
        <begin position="1"/>
        <end position="23"/>
    </location>
</feature>
<evidence type="ECO:0000256" key="7">
    <source>
        <dbReference type="SAM" id="MobiDB-lite"/>
    </source>
</evidence>
<evidence type="ECO:0000256" key="3">
    <source>
        <dbReference type="ARBA" id="ARBA00022475"/>
    </source>
</evidence>
<evidence type="ECO:0000259" key="9">
    <source>
        <dbReference type="PROSITE" id="PS50850"/>
    </source>
</evidence>
<feature type="transmembrane region" description="Helical" evidence="8">
    <location>
        <begin position="337"/>
        <end position="360"/>
    </location>
</feature>
<feature type="transmembrane region" description="Helical" evidence="8">
    <location>
        <begin position="249"/>
        <end position="268"/>
    </location>
</feature>
<dbReference type="Proteomes" id="UP000017840">
    <property type="component" value="Unassembled WGS sequence"/>
</dbReference>
<feature type="transmembrane region" description="Helical" evidence="8">
    <location>
        <begin position="100"/>
        <end position="117"/>
    </location>
</feature>
<gene>
    <name evidence="10" type="ORF">K933_14888</name>
</gene>
<keyword evidence="4 8" id="KW-0812">Transmembrane</keyword>
<keyword evidence="11" id="KW-1185">Reference proteome</keyword>
<dbReference type="eggNOG" id="arCOG00130">
    <property type="taxonomic scope" value="Archaea"/>
</dbReference>
<dbReference type="Pfam" id="PF07690">
    <property type="entry name" value="MFS_1"/>
    <property type="match status" value="1"/>
</dbReference>
<keyword evidence="6 8" id="KW-0472">Membrane</keyword>
<dbReference type="EMBL" id="ASGZ01000060">
    <property type="protein sequence ID" value="ESP87382.1"/>
    <property type="molecule type" value="Genomic_DNA"/>
</dbReference>
<dbReference type="GO" id="GO:0005886">
    <property type="term" value="C:plasma membrane"/>
    <property type="evidence" value="ECO:0007669"/>
    <property type="project" value="UniProtKB-SubCell"/>
</dbReference>
<dbReference type="PATRIC" id="fig|1324957.4.peg.3022"/>
<feature type="transmembrane region" description="Helical" evidence="8">
    <location>
        <begin position="274"/>
        <end position="301"/>
    </location>
</feature>
<feature type="transmembrane region" description="Helical" evidence="8">
    <location>
        <begin position="197"/>
        <end position="215"/>
    </location>
</feature>
<keyword evidence="3" id="KW-1003">Cell membrane</keyword>
<evidence type="ECO:0000313" key="11">
    <source>
        <dbReference type="Proteomes" id="UP000017840"/>
    </source>
</evidence>
<dbReference type="STRING" id="1324957.K933_14888"/>
<dbReference type="PRINTS" id="PR01035">
    <property type="entry name" value="TCRTETA"/>
</dbReference>
<evidence type="ECO:0000256" key="1">
    <source>
        <dbReference type="ARBA" id="ARBA00004651"/>
    </source>
</evidence>
<evidence type="ECO:0000256" key="4">
    <source>
        <dbReference type="ARBA" id="ARBA00022692"/>
    </source>
</evidence>
<keyword evidence="2" id="KW-0813">Transport</keyword>
<comment type="subcellular location">
    <subcellularLocation>
        <location evidence="1">Cell membrane</location>
        <topology evidence="1">Multi-pass membrane protein</topology>
    </subcellularLocation>
</comment>
<evidence type="ECO:0000256" key="5">
    <source>
        <dbReference type="ARBA" id="ARBA00022989"/>
    </source>
</evidence>
<dbReference type="CDD" id="cd17325">
    <property type="entry name" value="MFS_MdtG_SLC18_like"/>
    <property type="match status" value="1"/>
</dbReference>
<comment type="caution">
    <text evidence="10">The sequence shown here is derived from an EMBL/GenBank/DDBJ whole genome shotgun (WGS) entry which is preliminary data.</text>
</comment>
<dbReference type="AlphaFoldDB" id="V4IW38"/>
<dbReference type="GO" id="GO:0022857">
    <property type="term" value="F:transmembrane transporter activity"/>
    <property type="evidence" value="ECO:0007669"/>
    <property type="project" value="InterPro"/>
</dbReference>
<accession>V4IW38</accession>
<sequence length="435" mass="43314">MSGGDASAAAGGDDPTGADDAADPAFDEREVRTVVLSLVAGVFFGGVGGGVAFPTIPTLGTVLGIAPLLVGVILSINRFTRLLMSTPAGDVLDRVGTRRPMILGFFVQGLAPFGYLLGLNPPFGLSHAAVFLVARASWGVGSAFVFVGAFATVTHVTTSENRGRWVGYMRGGQSLGFPTGLVVGGLVTDAYGYEEAFAVAGVAGLFAAVVAYRVLPNVAPDVGGGSSLREIPGLVAADARIGAVGAVNFTLRFLFAGVLLSTVVQYTTRHEISLGGLAGTGTSGLVMAVSVVFVSVTTLAVGRVSDRVGRTATVLPGLGVLAAGFVCTALVPTVTGVVAGVGLVGIGVGMTGPSLLAYLGDIAPGGDVGKLGGVYNVFGDLGSTLGPLVALPLAQYIGLSNEYLACAGLVVVTAAVAASALTADPETVEGVPADD</sequence>
<protein>
    <submittedName>
        <fullName evidence="10">Major facilitator superfamily protein</fullName>
    </submittedName>
</protein>
<feature type="transmembrane region" description="Helical" evidence="8">
    <location>
        <begin position="34"/>
        <end position="53"/>
    </location>
</feature>
<dbReference type="PANTHER" id="PTHR23517">
    <property type="entry name" value="RESISTANCE PROTEIN MDTM, PUTATIVE-RELATED-RELATED"/>
    <property type="match status" value="1"/>
</dbReference>
<feature type="domain" description="Major facilitator superfamily (MFS) profile" evidence="9">
    <location>
        <begin position="34"/>
        <end position="425"/>
    </location>
</feature>
<dbReference type="InterPro" id="IPR005828">
    <property type="entry name" value="MFS_sugar_transport-like"/>
</dbReference>
<reference evidence="10 11" key="1">
    <citation type="journal article" date="2013" name="Genome Announc.">
        <title>Draft Genome Sequence of 'Candidatus Halobonum tyrrellensis' Strain G22, Isolated from the Hypersaline Waters of Lake Tyrrell, Australia.</title>
        <authorList>
            <person name="Ugalde J.A."/>
            <person name="Narasingarao P."/>
            <person name="Kuo S."/>
            <person name="Podell S."/>
            <person name="Allen E.E."/>
        </authorList>
    </citation>
    <scope>NUCLEOTIDE SEQUENCE [LARGE SCALE GENOMIC DNA]</scope>
    <source>
        <strain evidence="10 11">G22</strain>
    </source>
</reference>
<feature type="compositionally biased region" description="Low complexity" evidence="7">
    <location>
        <begin position="1"/>
        <end position="15"/>
    </location>
</feature>
<dbReference type="InterPro" id="IPR001958">
    <property type="entry name" value="Tet-R_TetA/multi-R_MdtG-like"/>
</dbReference>
<feature type="transmembrane region" description="Helical" evidence="8">
    <location>
        <begin position="59"/>
        <end position="79"/>
    </location>
</feature>
<dbReference type="Gene3D" id="1.20.1250.20">
    <property type="entry name" value="MFS general substrate transporter like domains"/>
    <property type="match status" value="1"/>
</dbReference>
<dbReference type="InterPro" id="IPR011701">
    <property type="entry name" value="MFS"/>
</dbReference>
<organism evidence="10 11">
    <name type="scientific">Candidatus Halobonum tyrrellensis G22</name>
    <dbReference type="NCBI Taxonomy" id="1324957"/>
    <lineage>
        <taxon>Archaea</taxon>
        <taxon>Methanobacteriati</taxon>
        <taxon>Methanobacteriota</taxon>
        <taxon>Stenosarchaea group</taxon>
        <taxon>Halobacteria</taxon>
        <taxon>Halobacteriales</taxon>
        <taxon>Haloferacaceae</taxon>
        <taxon>Candidatus Halobonum</taxon>
    </lineage>
</organism>
<proteinExistence type="predicted"/>